<dbReference type="Gene3D" id="1.10.150.60">
    <property type="entry name" value="ARID DNA-binding domain"/>
    <property type="match status" value="1"/>
</dbReference>
<feature type="domain" description="ARID" evidence="14">
    <location>
        <begin position="78"/>
        <end position="168"/>
    </location>
</feature>
<keyword evidence="9" id="KW-0560">Oxidoreductase</keyword>
<dbReference type="InterPro" id="IPR011011">
    <property type="entry name" value="Znf_FYVE_PHD"/>
</dbReference>
<dbReference type="Gene3D" id="3.30.40.10">
    <property type="entry name" value="Zinc/RING finger domain, C3HC4 (zinc finger)"/>
    <property type="match status" value="2"/>
</dbReference>
<dbReference type="EC" id="1.14.11.67" evidence="3"/>
<comment type="catalytic activity">
    <reaction evidence="12">
        <text>N(6),N(6),N(6)-trimethyl-L-lysyl(4)-[histone H3] + 3 2-oxoglutarate + 3 O2 = L-lysyl(4)-[histone H3] + 3 formaldehyde + 3 succinate + 3 CO2</text>
        <dbReference type="Rhea" id="RHEA:60208"/>
        <dbReference type="Rhea" id="RHEA-COMP:15537"/>
        <dbReference type="Rhea" id="RHEA-COMP:15547"/>
        <dbReference type="ChEBI" id="CHEBI:15379"/>
        <dbReference type="ChEBI" id="CHEBI:16526"/>
        <dbReference type="ChEBI" id="CHEBI:16810"/>
        <dbReference type="ChEBI" id="CHEBI:16842"/>
        <dbReference type="ChEBI" id="CHEBI:29969"/>
        <dbReference type="ChEBI" id="CHEBI:30031"/>
        <dbReference type="ChEBI" id="CHEBI:61961"/>
        <dbReference type="EC" id="1.14.11.67"/>
    </reaction>
</comment>
<dbReference type="InterPro" id="IPR013637">
    <property type="entry name" value="Lys_sp_deMease-like_dom"/>
</dbReference>
<proteinExistence type="inferred from homology"/>
<keyword evidence="5" id="KW-0863">Zinc-finger</keyword>
<dbReference type="GO" id="GO:0005634">
    <property type="term" value="C:nucleus"/>
    <property type="evidence" value="ECO:0007669"/>
    <property type="project" value="UniProtKB-SubCell"/>
</dbReference>
<dbReference type="Gene3D" id="2.60.120.650">
    <property type="entry name" value="Cupin"/>
    <property type="match status" value="1"/>
</dbReference>
<dbReference type="SMART" id="SM00558">
    <property type="entry name" value="JmjC"/>
    <property type="match status" value="1"/>
</dbReference>
<dbReference type="InParanoid" id="E4XYH1"/>
<sequence length="1391" mass="161840">MWKPPKFRKPPPVPVYEPTEEEFKDPLAFISSIRAEGERYGIVKIRPPPSFNPTFALDMEDFRFRPRRQRISELSACTRVRQNFLDKVSRFWEFQGIALKIPRVENELLCLFTFHDKVQKLGGFVKCSEDRKWGELALSLGFASKSGSASALRGHYERILYPFDVNRPILAEDLYLTKQNLSVNKGSFYNLPQVINQYLRNIQGDMEESKPETKIIGGVENKELAKLKLFGAGPKMQGLGISPTLEITDNGRAMRKRESTGKTDSPRKHADVTLRCEKCGAQCAMSDVVPKLFEVPKDKWHCWSCMKAFIPSLLKSEKFGFEQSEREYSLREFAERADEFKREYFGLPPHNIDIDRVEEEFWRLTDDIEGELTVEYGADIQALEKGSGFCSRFNPPGSLEDKHYKDHPWNLVNLPVAKKSVLQYIDGDISGVKVPWLYVGMCFSAFAWHTEDHWTYSINYHHFGEPKIWYAASRFAAEDLERVYRNEAKDLYNHNRDLMHHITTTLSPAVLLENNVEIYRAVQNPGEFIVTFPRGYHAGFNSGLNMNEAVNFCPPDWITIGRQALKNYRVVQRYNIFSQDELILKISQEAANNNSVEGSIVTLAHQDMKFMIEREVNERNQIMKLIRPKIAKTRLKNDTYCGICQTAVFCAYVVFDRRCNLKLESDEIYEVAEGFVDQGIEKGRDNLLCLLCAISKLETCDVKPQHVNLMVHWEISELEELTSRLKKTLADYEDWEVKIENFHEDNGTLEDFKELLEAGKYYDTTRMYQNVRQTVEEAEKARVLIEEVFNSNSRPILTHNDLSTLVDRIKTFPFTLEKTGMLTEQLRRANSILDELKYDDLNFKICENLINRERSLLFEIVDMRLIREMQKVIRWLPKLSSNYKGLDEAQKVLEEAYNMPGFEINNAFMQRLKRFEADLEQARRYNTQAQEYLNSTDHTNFVTIDCFVENMRFEGKAYDIVLMRQFSPQYCVDLSRERKASYAWKEKLEKYLVPAPDCDEPSLQTANKLLKLSEKLQLHPIEVGDLHERVERAEEWIEKLKKIFIKKGCAWSLKEVLLPRTPENASLTVKDIKERKKRNKSTDDDIDADDITDDMLIDRTARKGPCKLQAMEKQELEAIKNIRADNKKKLECENSTYCSCQRVAKSTMFPCDLCGEWYHTLCHRRSLQKVELCIRCVRSRRPNLNQVYPLLTELASIGLHFEESEYLQSLIERVISWQTNYKCLISNLSRNSERNLARATNLYLEGLLLEVSCDDQTFLYEAIKEKWPDMFMHEPPEGASICDETKTPNRKRRDKDADLPRRLQNPRKKNKGTRAQIEPESDNEDDDEDVEDDGPCAAGQCKRPDGNKVEWVYCERCAKWYHMFCLNVNPKDVRDDPDFVCSNCQIIHAAS</sequence>
<evidence type="ECO:0000256" key="6">
    <source>
        <dbReference type="ARBA" id="ARBA00022833"/>
    </source>
</evidence>
<dbReference type="InterPro" id="IPR001606">
    <property type="entry name" value="ARID_dom"/>
</dbReference>
<keyword evidence="7" id="KW-0156">Chromatin regulator</keyword>
<name>E4XYH1_OIKDI</name>
<accession>E4XYH1</accession>
<dbReference type="InterPro" id="IPR048615">
    <property type="entry name" value="KDM5_C-hel"/>
</dbReference>
<keyword evidence="18" id="KW-1185">Reference proteome</keyword>
<evidence type="ECO:0000256" key="4">
    <source>
        <dbReference type="ARBA" id="ARBA00022723"/>
    </source>
</evidence>
<dbReference type="SMART" id="SM00249">
    <property type="entry name" value="PHD"/>
    <property type="match status" value="2"/>
</dbReference>
<dbReference type="InterPro" id="IPR019787">
    <property type="entry name" value="Znf_PHD-finger"/>
</dbReference>
<dbReference type="Pfam" id="PF21323">
    <property type="entry name" value="KDM5_C-hel"/>
    <property type="match status" value="1"/>
</dbReference>
<evidence type="ECO:0000256" key="3">
    <source>
        <dbReference type="ARBA" id="ARBA00012902"/>
    </source>
</evidence>
<evidence type="ECO:0000256" key="10">
    <source>
        <dbReference type="ARBA" id="ARBA00023004"/>
    </source>
</evidence>
<evidence type="ECO:0000256" key="1">
    <source>
        <dbReference type="ARBA" id="ARBA00004123"/>
    </source>
</evidence>
<evidence type="ECO:0000256" key="5">
    <source>
        <dbReference type="ARBA" id="ARBA00022771"/>
    </source>
</evidence>
<feature type="compositionally biased region" description="Acidic residues" evidence="13">
    <location>
        <begin position="1319"/>
        <end position="1332"/>
    </location>
</feature>
<evidence type="ECO:0000259" key="14">
    <source>
        <dbReference type="PROSITE" id="PS51011"/>
    </source>
</evidence>
<feature type="domain" description="JmjC" evidence="16">
    <location>
        <begin position="403"/>
        <end position="569"/>
    </location>
</feature>
<dbReference type="Proteomes" id="UP000001307">
    <property type="component" value="Unassembled WGS sequence"/>
</dbReference>
<dbReference type="SUPFAM" id="SSF46774">
    <property type="entry name" value="ARID-like"/>
    <property type="match status" value="1"/>
</dbReference>
<dbReference type="PROSITE" id="PS51184">
    <property type="entry name" value="JMJC"/>
    <property type="match status" value="1"/>
</dbReference>
<dbReference type="InterPro" id="IPR003349">
    <property type="entry name" value="JmjN"/>
</dbReference>
<dbReference type="SMART" id="SM01014">
    <property type="entry name" value="ARID"/>
    <property type="match status" value="1"/>
</dbReference>
<dbReference type="OrthoDB" id="1678912at2759"/>
<evidence type="ECO:0000313" key="18">
    <source>
        <dbReference type="Proteomes" id="UP000001307"/>
    </source>
</evidence>
<evidence type="ECO:0000256" key="12">
    <source>
        <dbReference type="ARBA" id="ARBA00048734"/>
    </source>
</evidence>
<keyword evidence="11" id="KW-0539">Nucleus</keyword>
<evidence type="ECO:0000259" key="15">
    <source>
        <dbReference type="PROSITE" id="PS51183"/>
    </source>
</evidence>
<evidence type="ECO:0000256" key="2">
    <source>
        <dbReference type="ARBA" id="ARBA00006801"/>
    </source>
</evidence>
<dbReference type="CDD" id="cd15610">
    <property type="entry name" value="PHD3_KDM5A_like"/>
    <property type="match status" value="1"/>
</dbReference>
<dbReference type="EMBL" id="FN653328">
    <property type="protein sequence ID" value="CBY14693.1"/>
    <property type="molecule type" value="Genomic_DNA"/>
</dbReference>
<evidence type="ECO:0000256" key="8">
    <source>
        <dbReference type="ARBA" id="ARBA00022964"/>
    </source>
</evidence>
<reference evidence="17" key="1">
    <citation type="journal article" date="2010" name="Science">
        <title>Plasticity of animal genome architecture unmasked by rapid evolution of a pelagic tunicate.</title>
        <authorList>
            <person name="Denoeud F."/>
            <person name="Henriet S."/>
            <person name="Mungpakdee S."/>
            <person name="Aury J.M."/>
            <person name="Da Silva C."/>
            <person name="Brinkmann H."/>
            <person name="Mikhaleva J."/>
            <person name="Olsen L.C."/>
            <person name="Jubin C."/>
            <person name="Canestro C."/>
            <person name="Bouquet J.M."/>
            <person name="Danks G."/>
            <person name="Poulain J."/>
            <person name="Campsteijn C."/>
            <person name="Adamski M."/>
            <person name="Cross I."/>
            <person name="Yadetie F."/>
            <person name="Muffato M."/>
            <person name="Louis A."/>
            <person name="Butcher S."/>
            <person name="Tsagkogeorga G."/>
            <person name="Konrad A."/>
            <person name="Singh S."/>
            <person name="Jensen M.F."/>
            <person name="Cong E.H."/>
            <person name="Eikeseth-Otteraa H."/>
            <person name="Noel B."/>
            <person name="Anthouard V."/>
            <person name="Porcel B.M."/>
            <person name="Kachouri-Lafond R."/>
            <person name="Nishino A."/>
            <person name="Ugolini M."/>
            <person name="Chourrout P."/>
            <person name="Nishida H."/>
            <person name="Aasland R."/>
            <person name="Huzurbazar S."/>
            <person name="Westhof E."/>
            <person name="Delsuc F."/>
            <person name="Lehrach H."/>
            <person name="Reinhardt R."/>
            <person name="Weissenbach J."/>
            <person name="Roy S.W."/>
            <person name="Artiguenave F."/>
            <person name="Postlethwait J.H."/>
            <person name="Manak J.R."/>
            <person name="Thompson E.M."/>
            <person name="Jaillon O."/>
            <person name="Du Pasquier L."/>
            <person name="Boudinot P."/>
            <person name="Liberles D.A."/>
            <person name="Volff J.N."/>
            <person name="Philippe H."/>
            <person name="Lenhard B."/>
            <person name="Roest Crollius H."/>
            <person name="Wincker P."/>
            <person name="Chourrout D."/>
        </authorList>
    </citation>
    <scope>NUCLEOTIDE SEQUENCE [LARGE SCALE GENOMIC DNA]</scope>
</reference>
<dbReference type="Pfam" id="PF01388">
    <property type="entry name" value="ARID"/>
    <property type="match status" value="1"/>
</dbReference>
<organism evidence="17">
    <name type="scientific">Oikopleura dioica</name>
    <name type="common">Tunicate</name>
    <dbReference type="NCBI Taxonomy" id="34765"/>
    <lineage>
        <taxon>Eukaryota</taxon>
        <taxon>Metazoa</taxon>
        <taxon>Chordata</taxon>
        <taxon>Tunicata</taxon>
        <taxon>Appendicularia</taxon>
        <taxon>Copelata</taxon>
        <taxon>Oikopleuridae</taxon>
        <taxon>Oikopleura</taxon>
    </lineage>
</organism>
<keyword evidence="4" id="KW-0479">Metal-binding</keyword>
<evidence type="ECO:0000256" key="13">
    <source>
        <dbReference type="SAM" id="MobiDB-lite"/>
    </source>
</evidence>
<dbReference type="GO" id="GO:0003677">
    <property type="term" value="F:DNA binding"/>
    <property type="evidence" value="ECO:0007669"/>
    <property type="project" value="InterPro"/>
</dbReference>
<evidence type="ECO:0000256" key="9">
    <source>
        <dbReference type="ARBA" id="ARBA00023002"/>
    </source>
</evidence>
<protein>
    <recommendedName>
        <fullName evidence="3">[histone H3]-trimethyl-L-lysine(4) demethylase</fullName>
        <ecNumber evidence="3">1.14.11.67</ecNumber>
    </recommendedName>
</protein>
<dbReference type="Pfam" id="PF00628">
    <property type="entry name" value="PHD"/>
    <property type="match status" value="1"/>
</dbReference>
<dbReference type="GO" id="GO:0000785">
    <property type="term" value="C:chromatin"/>
    <property type="evidence" value="ECO:0007669"/>
    <property type="project" value="TreeGrafter"/>
</dbReference>
<dbReference type="PROSITE" id="PS51011">
    <property type="entry name" value="ARID"/>
    <property type="match status" value="1"/>
</dbReference>
<dbReference type="PROSITE" id="PS51183">
    <property type="entry name" value="JMJN"/>
    <property type="match status" value="1"/>
</dbReference>
<keyword evidence="10" id="KW-0408">Iron</keyword>
<dbReference type="InterPro" id="IPR013083">
    <property type="entry name" value="Znf_RING/FYVE/PHD"/>
</dbReference>
<dbReference type="GO" id="GO:0008270">
    <property type="term" value="F:zinc ion binding"/>
    <property type="evidence" value="ECO:0007669"/>
    <property type="project" value="UniProtKB-KW"/>
</dbReference>
<dbReference type="GO" id="GO:0034647">
    <property type="term" value="F:histone H3K4me/H3K4me2/H3K4me3 demethylase activity"/>
    <property type="evidence" value="ECO:0007669"/>
    <property type="project" value="UniProtKB-EC"/>
</dbReference>
<comment type="subcellular location">
    <subcellularLocation>
        <location evidence="1">Nucleus</location>
    </subcellularLocation>
</comment>
<keyword evidence="6" id="KW-0862">Zinc</keyword>
<dbReference type="Pfam" id="PF02375">
    <property type="entry name" value="JmjN"/>
    <property type="match status" value="1"/>
</dbReference>
<dbReference type="PANTHER" id="PTHR10694:SF33">
    <property type="entry name" value="LYSINE-SPECIFIC DEMETHYLASE 5"/>
    <property type="match status" value="1"/>
</dbReference>
<dbReference type="SUPFAM" id="SSF51197">
    <property type="entry name" value="Clavaminate synthase-like"/>
    <property type="match status" value="1"/>
</dbReference>
<feature type="domain" description="JmjN" evidence="15">
    <location>
        <begin position="13"/>
        <end position="54"/>
    </location>
</feature>
<dbReference type="PANTHER" id="PTHR10694">
    <property type="entry name" value="LYSINE-SPECIFIC DEMETHYLASE"/>
    <property type="match status" value="1"/>
</dbReference>
<evidence type="ECO:0000313" key="17">
    <source>
        <dbReference type="EMBL" id="CBY14693.1"/>
    </source>
</evidence>
<evidence type="ECO:0000259" key="16">
    <source>
        <dbReference type="PROSITE" id="PS51184"/>
    </source>
</evidence>
<evidence type="ECO:0000256" key="7">
    <source>
        <dbReference type="ARBA" id="ARBA00022853"/>
    </source>
</evidence>
<dbReference type="SMART" id="SM00501">
    <property type="entry name" value="BRIGHT"/>
    <property type="match status" value="1"/>
</dbReference>
<dbReference type="SUPFAM" id="SSF57903">
    <property type="entry name" value="FYVE/PHD zinc finger"/>
    <property type="match status" value="2"/>
</dbReference>
<dbReference type="InterPro" id="IPR003347">
    <property type="entry name" value="JmjC_dom"/>
</dbReference>
<comment type="similarity">
    <text evidence="2">Belongs to the JARID1 histone demethylase family.</text>
</comment>
<feature type="region of interest" description="Disordered" evidence="13">
    <location>
        <begin position="1277"/>
        <end position="1332"/>
    </location>
</feature>
<gene>
    <name evidence="17" type="ORF">GSOID_T00009751001</name>
</gene>
<dbReference type="InterPro" id="IPR036431">
    <property type="entry name" value="ARID_dom_sf"/>
</dbReference>
<dbReference type="SMART" id="SM00545">
    <property type="entry name" value="JmjN"/>
    <property type="match status" value="1"/>
</dbReference>
<dbReference type="FunCoup" id="E4XYH1">
    <property type="interactions" value="436"/>
</dbReference>
<dbReference type="InterPro" id="IPR001965">
    <property type="entry name" value="Znf_PHD"/>
</dbReference>
<evidence type="ECO:0000256" key="11">
    <source>
        <dbReference type="ARBA" id="ARBA00023242"/>
    </source>
</evidence>
<dbReference type="Pfam" id="PF08429">
    <property type="entry name" value="PLU-1"/>
    <property type="match status" value="1"/>
</dbReference>
<keyword evidence="8" id="KW-0223">Dioxygenase</keyword>
<dbReference type="GO" id="GO:0006355">
    <property type="term" value="P:regulation of DNA-templated transcription"/>
    <property type="evidence" value="ECO:0007669"/>
    <property type="project" value="TreeGrafter"/>
</dbReference>
<dbReference type="Pfam" id="PF02373">
    <property type="entry name" value="JmjC"/>
    <property type="match status" value="1"/>
</dbReference>